<evidence type="ECO:0000259" key="4">
    <source>
        <dbReference type="Pfam" id="PF08241"/>
    </source>
</evidence>
<reference evidence="5 6" key="1">
    <citation type="submission" date="2016-01" db="EMBL/GenBank/DDBJ databases">
        <title>Genome sequencing of Roseivirga seohaensis SW-152.</title>
        <authorList>
            <person name="Selvaratnam C."/>
            <person name="Thevarajoo S."/>
            <person name="Goh K.M."/>
            <person name="Ee R."/>
            <person name="Chan K.-G."/>
            <person name="Chong C.S."/>
        </authorList>
    </citation>
    <scope>NUCLEOTIDE SEQUENCE [LARGE SCALE GENOMIC DNA]</scope>
    <source>
        <strain evidence="5 6">SW-152</strain>
    </source>
</reference>
<gene>
    <name evidence="5" type="ORF">AWW67_11270</name>
</gene>
<evidence type="ECO:0000313" key="5">
    <source>
        <dbReference type="EMBL" id="KYG79883.1"/>
    </source>
</evidence>
<dbReference type="Proteomes" id="UP000075663">
    <property type="component" value="Unassembled WGS sequence"/>
</dbReference>
<accession>A0A150XMG7</accession>
<keyword evidence="3" id="KW-0808">Transferase</keyword>
<dbReference type="GO" id="GO:0008757">
    <property type="term" value="F:S-adenosylmethionine-dependent methyltransferase activity"/>
    <property type="evidence" value="ECO:0007669"/>
    <property type="project" value="InterPro"/>
</dbReference>
<evidence type="ECO:0000256" key="1">
    <source>
        <dbReference type="ARBA" id="ARBA00008361"/>
    </source>
</evidence>
<dbReference type="InterPro" id="IPR013216">
    <property type="entry name" value="Methyltransf_11"/>
</dbReference>
<dbReference type="RefSeq" id="WP_062302915.1">
    <property type="nucleotide sequence ID" value="NZ_LRPB01000048.1"/>
</dbReference>
<evidence type="ECO:0000313" key="6">
    <source>
        <dbReference type="Proteomes" id="UP000075663"/>
    </source>
</evidence>
<evidence type="ECO:0000256" key="2">
    <source>
        <dbReference type="ARBA" id="ARBA00022603"/>
    </source>
</evidence>
<evidence type="ECO:0000256" key="3">
    <source>
        <dbReference type="ARBA" id="ARBA00022679"/>
    </source>
</evidence>
<dbReference type="PANTHER" id="PTHR44942:SF4">
    <property type="entry name" value="METHYLTRANSFERASE TYPE 11 DOMAIN-CONTAINING PROTEIN"/>
    <property type="match status" value="1"/>
</dbReference>
<feature type="domain" description="Methyltransferase type 11" evidence="4">
    <location>
        <begin position="85"/>
        <end position="182"/>
    </location>
</feature>
<dbReference type="SUPFAM" id="SSF53335">
    <property type="entry name" value="S-adenosyl-L-methionine-dependent methyltransferases"/>
    <property type="match status" value="1"/>
</dbReference>
<keyword evidence="2" id="KW-0489">Methyltransferase</keyword>
<dbReference type="InterPro" id="IPR029063">
    <property type="entry name" value="SAM-dependent_MTases_sf"/>
</dbReference>
<dbReference type="InterPro" id="IPR051052">
    <property type="entry name" value="Diverse_substrate_MTase"/>
</dbReference>
<dbReference type="GO" id="GO:0032259">
    <property type="term" value="P:methylation"/>
    <property type="evidence" value="ECO:0007669"/>
    <property type="project" value="UniProtKB-KW"/>
</dbReference>
<sequence length="301" mass="34247">MNDHWKNTVLEAAPQLSEFESTGIYTAEMEKNLGIEYHDKMSTGSILRTLRDQKFHLSYWETPYYEKAINGFIEGVENPEGKLAIDIGCGDGRFTELLLNKGYNVIALDAHIQPLFDLAQYAEKNGLTDRLMVIHCSADSLPIPDGLVDVALAIGVFYYLNENFEKALGEAHRVLKSGGILVNSEPDIEGATYKSVILDEIEDLLENLEERRFKEGKGKTEFKFRLFTKDDMKGHLAAAGFEFLDYHGLSLLPSILRIKTSRGEFSLEELEEKEDQVRNVFDYFDANGSLHKHVIWNSRKR</sequence>
<dbReference type="EMBL" id="LRPB01000048">
    <property type="protein sequence ID" value="KYG79883.1"/>
    <property type="molecule type" value="Genomic_DNA"/>
</dbReference>
<name>A0A150XMG7_9BACT</name>
<dbReference type="CDD" id="cd02440">
    <property type="entry name" value="AdoMet_MTases"/>
    <property type="match status" value="1"/>
</dbReference>
<dbReference type="AlphaFoldDB" id="A0A150XMG7"/>
<proteinExistence type="inferred from homology"/>
<comment type="similarity">
    <text evidence="1">Belongs to the methyltransferase superfamily.</text>
</comment>
<organism evidence="5 6">
    <name type="scientific">Roseivirga seohaensis</name>
    <dbReference type="NCBI Taxonomy" id="1914963"/>
    <lineage>
        <taxon>Bacteria</taxon>
        <taxon>Pseudomonadati</taxon>
        <taxon>Bacteroidota</taxon>
        <taxon>Cytophagia</taxon>
        <taxon>Cytophagales</taxon>
        <taxon>Roseivirgaceae</taxon>
        <taxon>Roseivirga</taxon>
    </lineage>
</organism>
<dbReference type="Pfam" id="PF08241">
    <property type="entry name" value="Methyltransf_11"/>
    <property type="match status" value="1"/>
</dbReference>
<dbReference type="STRING" id="1914963.AWW67_11270"/>
<protein>
    <recommendedName>
        <fullName evidence="4">Methyltransferase type 11 domain-containing protein</fullName>
    </recommendedName>
</protein>
<dbReference type="Gene3D" id="3.40.50.150">
    <property type="entry name" value="Vaccinia Virus protein VP39"/>
    <property type="match status" value="1"/>
</dbReference>
<dbReference type="PANTHER" id="PTHR44942">
    <property type="entry name" value="METHYLTRANSF_11 DOMAIN-CONTAINING PROTEIN"/>
    <property type="match status" value="1"/>
</dbReference>
<comment type="caution">
    <text evidence="5">The sequence shown here is derived from an EMBL/GenBank/DDBJ whole genome shotgun (WGS) entry which is preliminary data.</text>
</comment>